<protein>
    <submittedName>
        <fullName evidence="1">Uncharacterized protein</fullName>
    </submittedName>
</protein>
<dbReference type="KEGG" id="vg:19686891"/>
<sequence>MINEQQVNDVKHEAYQVAIRSGSRAAFNLVIELYPEQAENILMQVSVLLEATKHTKLSAGIDKLAKSLK</sequence>
<keyword evidence="2" id="KW-1185">Reference proteome</keyword>
<dbReference type="RefSeq" id="YP_009042377.1">
    <property type="nucleotide sequence ID" value="NC_024354.1"/>
</dbReference>
<organism evidence="1 2">
    <name type="scientific">Cronobacter phage CR8</name>
    <dbReference type="NCBI Taxonomy" id="1327934"/>
    <lineage>
        <taxon>Viruses</taxon>
        <taxon>Duplodnaviria</taxon>
        <taxon>Heunggongvirae</taxon>
        <taxon>Uroviricota</taxon>
        <taxon>Caudoviricetes</taxon>
        <taxon>Vequintavirinae</taxon>
        <taxon>Certrevirus</taxon>
        <taxon>Certrevirus CR8</taxon>
    </lineage>
</organism>
<accession>A0A060ACM4</accession>
<name>A0A060ACM4_9CAUD</name>
<dbReference type="GeneID" id="19686891"/>
<dbReference type="Proteomes" id="UP000026984">
    <property type="component" value="Segment"/>
</dbReference>
<evidence type="ECO:0000313" key="1">
    <source>
        <dbReference type="EMBL" id="AIA64670.1"/>
    </source>
</evidence>
<gene>
    <name evidence="1" type="ORF">CR8_140</name>
</gene>
<reference evidence="1 2" key="1">
    <citation type="submission" date="2013-04" db="EMBL/GenBank/DDBJ databases">
        <title>Complete Genome Sequence of Cronobacter sakazakii Bacteriophage CR8.</title>
        <authorList>
            <person name="Kim Y."/>
            <person name="Shin H."/>
            <person name="Ryu S."/>
        </authorList>
    </citation>
    <scope>NUCLEOTIDE SEQUENCE [LARGE SCALE GENOMIC DNA]</scope>
</reference>
<proteinExistence type="predicted"/>
<evidence type="ECO:0000313" key="2">
    <source>
        <dbReference type="Proteomes" id="UP000026984"/>
    </source>
</evidence>
<dbReference type="EMBL" id="KC954774">
    <property type="protein sequence ID" value="AIA64670.1"/>
    <property type="molecule type" value="Genomic_DNA"/>
</dbReference>